<reference evidence="1 2" key="1">
    <citation type="journal article" date="2018" name="Sci. Rep.">
        <title>Genomic signatures of local adaptation to the degree of environmental predictability in rotifers.</title>
        <authorList>
            <person name="Franch-Gras L."/>
            <person name="Hahn C."/>
            <person name="Garcia-Roger E.M."/>
            <person name="Carmona M.J."/>
            <person name="Serra M."/>
            <person name="Gomez A."/>
        </authorList>
    </citation>
    <scope>NUCLEOTIDE SEQUENCE [LARGE SCALE GENOMIC DNA]</scope>
    <source>
        <strain evidence="1">HYR1</strain>
    </source>
</reference>
<proteinExistence type="predicted"/>
<name>A0A3M7Q878_BRAPC</name>
<evidence type="ECO:0000313" key="1">
    <source>
        <dbReference type="EMBL" id="RNA07606.1"/>
    </source>
</evidence>
<comment type="caution">
    <text evidence="1">The sequence shown here is derived from an EMBL/GenBank/DDBJ whole genome shotgun (WGS) entry which is preliminary data.</text>
</comment>
<keyword evidence="2" id="KW-1185">Reference proteome</keyword>
<accession>A0A3M7Q878</accession>
<dbReference type="Proteomes" id="UP000276133">
    <property type="component" value="Unassembled WGS sequence"/>
</dbReference>
<sequence>MQSIYERLILISCWFYFRFLSYFTCKTHDGKKYLNITFYLMFEIFIQIAPYPFQLKKNILNRCLNSIIEIKKISSFTKTLFNIKKKIYFKIESLSTKGFKLNNKPCQYGRKAELSEYLKLYLNGYHLQEGKKLLFLIISVYSLEWYIDWNFIDVKWEKLSADEV</sequence>
<evidence type="ECO:0000313" key="2">
    <source>
        <dbReference type="Proteomes" id="UP000276133"/>
    </source>
</evidence>
<organism evidence="1 2">
    <name type="scientific">Brachionus plicatilis</name>
    <name type="common">Marine rotifer</name>
    <name type="synonym">Brachionus muelleri</name>
    <dbReference type="NCBI Taxonomy" id="10195"/>
    <lineage>
        <taxon>Eukaryota</taxon>
        <taxon>Metazoa</taxon>
        <taxon>Spiralia</taxon>
        <taxon>Gnathifera</taxon>
        <taxon>Rotifera</taxon>
        <taxon>Eurotatoria</taxon>
        <taxon>Monogononta</taxon>
        <taxon>Pseudotrocha</taxon>
        <taxon>Ploima</taxon>
        <taxon>Brachionidae</taxon>
        <taxon>Brachionus</taxon>
    </lineage>
</organism>
<dbReference type="EMBL" id="REGN01006987">
    <property type="protein sequence ID" value="RNA07606.1"/>
    <property type="molecule type" value="Genomic_DNA"/>
</dbReference>
<protein>
    <submittedName>
        <fullName evidence="1">Uncharacterized protein</fullName>
    </submittedName>
</protein>
<dbReference type="AlphaFoldDB" id="A0A3M7Q878"/>
<gene>
    <name evidence="1" type="ORF">BpHYR1_034009</name>
</gene>